<proteinExistence type="predicted"/>
<dbReference type="EMBL" id="CACRXK020012071">
    <property type="protein sequence ID" value="CAB4022641.1"/>
    <property type="molecule type" value="Genomic_DNA"/>
</dbReference>
<sequence length="153" mass="17503">MCSYCGVQHKQPRQQFCPAFRKRCNKCGVLGHFIRVCKSERSYHMREEKANQVQDELNEELFALESNKDNGSAKKFFANLTLLNKRNNRKIAPKGQVTLCCEAKGKFHLLDFLVVDVPEEKPALLSGCDAQKMGYLKIYADEVQAVDVESERN</sequence>
<dbReference type="OrthoDB" id="8195376at2759"/>
<reference evidence="1" key="1">
    <citation type="submission" date="2020-04" db="EMBL/GenBank/DDBJ databases">
        <authorList>
            <person name="Alioto T."/>
            <person name="Alioto T."/>
            <person name="Gomez Garrido J."/>
        </authorList>
    </citation>
    <scope>NUCLEOTIDE SEQUENCE</scope>
    <source>
        <strain evidence="1">A484AB</strain>
    </source>
</reference>
<evidence type="ECO:0000313" key="1">
    <source>
        <dbReference type="EMBL" id="CAB4022641.1"/>
    </source>
</evidence>
<comment type="caution">
    <text evidence="1">The sequence shown here is derived from an EMBL/GenBank/DDBJ whole genome shotgun (WGS) entry which is preliminary data.</text>
</comment>
<accession>A0A6S7K414</accession>
<dbReference type="AlphaFoldDB" id="A0A6S7K414"/>
<name>A0A6S7K414_PARCT</name>
<keyword evidence="2" id="KW-1185">Reference proteome</keyword>
<dbReference type="Proteomes" id="UP001152795">
    <property type="component" value="Unassembled WGS sequence"/>
</dbReference>
<organism evidence="1 2">
    <name type="scientific">Paramuricea clavata</name>
    <name type="common">Red gorgonian</name>
    <name type="synonym">Violescent sea-whip</name>
    <dbReference type="NCBI Taxonomy" id="317549"/>
    <lineage>
        <taxon>Eukaryota</taxon>
        <taxon>Metazoa</taxon>
        <taxon>Cnidaria</taxon>
        <taxon>Anthozoa</taxon>
        <taxon>Octocorallia</taxon>
        <taxon>Malacalcyonacea</taxon>
        <taxon>Plexauridae</taxon>
        <taxon>Paramuricea</taxon>
    </lineage>
</organism>
<gene>
    <name evidence="1" type="ORF">PACLA_8A044272</name>
</gene>
<evidence type="ECO:0000313" key="2">
    <source>
        <dbReference type="Proteomes" id="UP001152795"/>
    </source>
</evidence>
<protein>
    <submittedName>
        <fullName evidence="1">Uncharacterized protein</fullName>
    </submittedName>
</protein>